<dbReference type="SMART" id="SM00729">
    <property type="entry name" value="Elp3"/>
    <property type="match status" value="1"/>
</dbReference>
<dbReference type="PROSITE" id="PS51918">
    <property type="entry name" value="RADICAL_SAM"/>
    <property type="match status" value="1"/>
</dbReference>
<dbReference type="HAMAP" id="MF_01694">
    <property type="entry name" value="BioB"/>
    <property type="match status" value="1"/>
</dbReference>
<comment type="similarity">
    <text evidence="2 14">Belongs to the radical SAM superfamily. Biotin synthase family.</text>
</comment>
<evidence type="ECO:0000256" key="3">
    <source>
        <dbReference type="ARBA" id="ARBA00011738"/>
    </source>
</evidence>
<dbReference type="GO" id="GO:0051539">
    <property type="term" value="F:4 iron, 4 sulfur cluster binding"/>
    <property type="evidence" value="ECO:0007669"/>
    <property type="project" value="UniProtKB-KW"/>
</dbReference>
<evidence type="ECO:0000313" key="17">
    <source>
        <dbReference type="EMBL" id="SMC88823.1"/>
    </source>
</evidence>
<dbReference type="OrthoDB" id="9786826at2"/>
<keyword evidence="18" id="KW-1185">Reference proteome</keyword>
<evidence type="ECO:0000256" key="4">
    <source>
        <dbReference type="ARBA" id="ARBA00012236"/>
    </source>
</evidence>
<dbReference type="NCBIfam" id="TIGR00433">
    <property type="entry name" value="bioB"/>
    <property type="match status" value="1"/>
</dbReference>
<evidence type="ECO:0000256" key="5">
    <source>
        <dbReference type="ARBA" id="ARBA00022485"/>
    </source>
</evidence>
<evidence type="ECO:0000256" key="2">
    <source>
        <dbReference type="ARBA" id="ARBA00010765"/>
    </source>
</evidence>
<comment type="catalytic activity">
    <reaction evidence="13 14">
        <text>(4R,5S)-dethiobiotin + (sulfur carrier)-SH + 2 reduced [2Fe-2S]-[ferredoxin] + 2 S-adenosyl-L-methionine = (sulfur carrier)-H + biotin + 2 5'-deoxyadenosine + 2 L-methionine + 2 oxidized [2Fe-2S]-[ferredoxin]</text>
        <dbReference type="Rhea" id="RHEA:22060"/>
        <dbReference type="Rhea" id="RHEA-COMP:10000"/>
        <dbReference type="Rhea" id="RHEA-COMP:10001"/>
        <dbReference type="Rhea" id="RHEA-COMP:14737"/>
        <dbReference type="Rhea" id="RHEA-COMP:14739"/>
        <dbReference type="ChEBI" id="CHEBI:17319"/>
        <dbReference type="ChEBI" id="CHEBI:29917"/>
        <dbReference type="ChEBI" id="CHEBI:33737"/>
        <dbReference type="ChEBI" id="CHEBI:33738"/>
        <dbReference type="ChEBI" id="CHEBI:57586"/>
        <dbReference type="ChEBI" id="CHEBI:57844"/>
        <dbReference type="ChEBI" id="CHEBI:59789"/>
        <dbReference type="ChEBI" id="CHEBI:64428"/>
        <dbReference type="ChEBI" id="CHEBI:149473"/>
        <dbReference type="EC" id="2.8.1.6"/>
    </reaction>
</comment>
<keyword evidence="7 14" id="KW-0949">S-adenosyl-L-methionine</keyword>
<dbReference type="SFLD" id="SFLDS00029">
    <property type="entry name" value="Radical_SAM"/>
    <property type="match status" value="1"/>
</dbReference>
<dbReference type="SFLD" id="SFLDG01278">
    <property type="entry name" value="biotin_synthase_like"/>
    <property type="match status" value="1"/>
</dbReference>
<sequence>MFNTTIAGFAKKILADGEITREEALMLTSISGADLFDMIAFAGKIREKQMDNRVFSCAIINAKSGRCSQDCAYCAQSSFYNTGITTYPMLGVEEMTQSALRMEDAGATHFSMVASGFMPKSRDLDTICRAAESIRNTTRLKVCASLGELTLSMAKRLKSAGISNYHHNLETAESHFYKICTTHEYSCDITTVKIAKEAGLSPCSGGILGLGETWEQRVELAFTLRDLDVDTVPLNFLNPIPGTPMEARPLVTPMDALKSIALFRFINPSKNITICGGREKTLKEFQSWIFAAGANALMSGDYLTTRGRSIKTDMEMIKDLGLRVSA</sequence>
<evidence type="ECO:0000256" key="11">
    <source>
        <dbReference type="ARBA" id="ARBA00023004"/>
    </source>
</evidence>
<organism evidence="17 18">
    <name type="scientific">Desulfocicer vacuolatum DSM 3385</name>
    <dbReference type="NCBI Taxonomy" id="1121400"/>
    <lineage>
        <taxon>Bacteria</taxon>
        <taxon>Pseudomonadati</taxon>
        <taxon>Thermodesulfobacteriota</taxon>
        <taxon>Desulfobacteria</taxon>
        <taxon>Desulfobacterales</taxon>
        <taxon>Desulfobacteraceae</taxon>
        <taxon>Desulfocicer</taxon>
    </lineage>
</organism>
<comment type="pathway">
    <text evidence="1 14">Cofactor biosynthesis; biotin biosynthesis; biotin from 7,8-diaminononanoate: step 2/2.</text>
</comment>
<feature type="binding site" evidence="14 15">
    <location>
        <position position="67"/>
    </location>
    <ligand>
        <name>[4Fe-4S] cluster</name>
        <dbReference type="ChEBI" id="CHEBI:49883"/>
        <note>4Fe-4S-S-AdoMet</note>
    </ligand>
</feature>
<dbReference type="UniPathway" id="UPA00078">
    <property type="reaction ID" value="UER00162"/>
</dbReference>
<feature type="binding site" evidence="14 15">
    <location>
        <position position="71"/>
    </location>
    <ligand>
        <name>[4Fe-4S] cluster</name>
        <dbReference type="ChEBI" id="CHEBI:49883"/>
        <note>4Fe-4S-S-AdoMet</note>
    </ligand>
</feature>
<dbReference type="InterPro" id="IPR058240">
    <property type="entry name" value="rSAM_sf"/>
</dbReference>
<keyword evidence="9 14" id="KW-0479">Metal-binding</keyword>
<keyword evidence="5 14" id="KW-0004">4Fe-4S</keyword>
<evidence type="ECO:0000256" key="12">
    <source>
        <dbReference type="ARBA" id="ARBA00023014"/>
    </source>
</evidence>
<dbReference type="RefSeq" id="WP_084069862.1">
    <property type="nucleotide sequence ID" value="NZ_FWXY01000013.1"/>
</dbReference>
<name>A0A1W2CUD1_9BACT</name>
<comment type="cofactor">
    <cofactor evidence="14">
        <name>[2Fe-2S] cluster</name>
        <dbReference type="ChEBI" id="CHEBI:190135"/>
    </cofactor>
    <text evidence="14">Binds 1 [2Fe-2S] cluster. The cluster is coordinated with 3 cysteines and 1 arginine.</text>
</comment>
<evidence type="ECO:0000313" key="18">
    <source>
        <dbReference type="Proteomes" id="UP000192418"/>
    </source>
</evidence>
<dbReference type="InterPro" id="IPR007197">
    <property type="entry name" value="rSAM"/>
</dbReference>
<keyword evidence="6 14" id="KW-0808">Transferase</keyword>
<dbReference type="InterPro" id="IPR013785">
    <property type="entry name" value="Aldolase_TIM"/>
</dbReference>
<dbReference type="GO" id="GO:0009102">
    <property type="term" value="P:biotin biosynthetic process"/>
    <property type="evidence" value="ECO:0007669"/>
    <property type="project" value="UniProtKB-UniRule"/>
</dbReference>
<accession>A0A1W2CUD1</accession>
<dbReference type="CDD" id="cd01335">
    <property type="entry name" value="Radical_SAM"/>
    <property type="match status" value="1"/>
</dbReference>
<evidence type="ECO:0000256" key="9">
    <source>
        <dbReference type="ARBA" id="ARBA00022723"/>
    </source>
</evidence>
<dbReference type="InterPro" id="IPR002684">
    <property type="entry name" value="Biotin_synth/BioAB"/>
</dbReference>
<keyword evidence="11 14" id="KW-0408">Iron</keyword>
<keyword evidence="12 14" id="KW-0411">Iron-sulfur</keyword>
<protein>
    <recommendedName>
        <fullName evidence="4 14">Biotin synthase</fullName>
        <ecNumber evidence="4 14">2.8.1.6</ecNumber>
    </recommendedName>
</protein>
<feature type="binding site" evidence="14 15">
    <location>
        <position position="74"/>
    </location>
    <ligand>
        <name>[4Fe-4S] cluster</name>
        <dbReference type="ChEBI" id="CHEBI:49883"/>
        <note>4Fe-4S-S-AdoMet</note>
    </ligand>
</feature>
<dbReference type="EC" id="2.8.1.6" evidence="4 14"/>
<dbReference type="PANTHER" id="PTHR22976">
    <property type="entry name" value="BIOTIN SYNTHASE"/>
    <property type="match status" value="1"/>
</dbReference>
<dbReference type="PIRSF" id="PIRSF001619">
    <property type="entry name" value="Biotin_synth"/>
    <property type="match status" value="1"/>
</dbReference>
<feature type="binding site" evidence="14 15">
    <location>
        <position position="203"/>
    </location>
    <ligand>
        <name>[2Fe-2S] cluster</name>
        <dbReference type="ChEBI" id="CHEBI:190135"/>
    </ligand>
</feature>
<dbReference type="SFLD" id="SFLDG01060">
    <property type="entry name" value="BATS_domain_containing"/>
    <property type="match status" value="1"/>
</dbReference>
<evidence type="ECO:0000256" key="10">
    <source>
        <dbReference type="ARBA" id="ARBA00022756"/>
    </source>
</evidence>
<dbReference type="SUPFAM" id="SSF102114">
    <property type="entry name" value="Radical SAM enzymes"/>
    <property type="match status" value="1"/>
</dbReference>
<keyword evidence="8 14" id="KW-0001">2Fe-2S</keyword>
<comment type="caution">
    <text evidence="14">Lacks conserved residue(s) required for the propagation of feature annotation.</text>
</comment>
<gene>
    <name evidence="14" type="primary">bioB</name>
    <name evidence="17" type="ORF">SAMN02746065_113125</name>
</gene>
<reference evidence="17 18" key="1">
    <citation type="submission" date="2017-04" db="EMBL/GenBank/DDBJ databases">
        <authorList>
            <person name="Afonso C.L."/>
            <person name="Miller P.J."/>
            <person name="Scott M.A."/>
            <person name="Spackman E."/>
            <person name="Goraichik I."/>
            <person name="Dimitrov K.M."/>
            <person name="Suarez D.L."/>
            <person name="Swayne D.E."/>
        </authorList>
    </citation>
    <scope>NUCLEOTIDE SEQUENCE [LARGE SCALE GENOMIC DNA]</scope>
    <source>
        <strain evidence="17 18">DSM 3385</strain>
    </source>
</reference>
<feature type="domain" description="Radical SAM core" evidence="16">
    <location>
        <begin position="50"/>
        <end position="278"/>
    </location>
</feature>
<dbReference type="InterPro" id="IPR024177">
    <property type="entry name" value="Biotin_synthase"/>
</dbReference>
<dbReference type="GO" id="GO:0005506">
    <property type="term" value="F:iron ion binding"/>
    <property type="evidence" value="ECO:0007669"/>
    <property type="project" value="UniProtKB-UniRule"/>
</dbReference>
<comment type="subunit">
    <text evidence="3 14">Homodimer.</text>
</comment>
<comment type="function">
    <text evidence="14">Catalyzes the conversion of dethiobiotin (DTB) to biotin by the insertion of a sulfur atom into dethiobiotin via a radical-based mechanism.</text>
</comment>
<dbReference type="Pfam" id="PF06968">
    <property type="entry name" value="BATS"/>
    <property type="match status" value="1"/>
</dbReference>
<dbReference type="Proteomes" id="UP000192418">
    <property type="component" value="Unassembled WGS sequence"/>
</dbReference>
<dbReference type="STRING" id="1121400.SAMN02746065_113125"/>
<feature type="binding site" evidence="14 15">
    <location>
        <position position="111"/>
    </location>
    <ligand>
        <name>[2Fe-2S] cluster</name>
        <dbReference type="ChEBI" id="CHEBI:190135"/>
    </ligand>
</feature>
<evidence type="ECO:0000256" key="8">
    <source>
        <dbReference type="ARBA" id="ARBA00022714"/>
    </source>
</evidence>
<evidence type="ECO:0000256" key="1">
    <source>
        <dbReference type="ARBA" id="ARBA00004942"/>
    </source>
</evidence>
<evidence type="ECO:0000256" key="6">
    <source>
        <dbReference type="ARBA" id="ARBA00022679"/>
    </source>
</evidence>
<dbReference type="AlphaFoldDB" id="A0A1W2CUD1"/>
<dbReference type="SMART" id="SM00876">
    <property type="entry name" value="BATS"/>
    <property type="match status" value="1"/>
</dbReference>
<dbReference type="Pfam" id="PF04055">
    <property type="entry name" value="Radical_SAM"/>
    <property type="match status" value="1"/>
</dbReference>
<dbReference type="FunFam" id="3.20.20.70:FF:000026">
    <property type="entry name" value="Biotin synthase"/>
    <property type="match status" value="1"/>
</dbReference>
<dbReference type="InterPro" id="IPR006638">
    <property type="entry name" value="Elp3/MiaA/NifB-like_rSAM"/>
</dbReference>
<dbReference type="GO" id="GO:0051537">
    <property type="term" value="F:2 iron, 2 sulfur cluster binding"/>
    <property type="evidence" value="ECO:0007669"/>
    <property type="project" value="UniProtKB-KW"/>
</dbReference>
<dbReference type="PANTHER" id="PTHR22976:SF2">
    <property type="entry name" value="BIOTIN SYNTHASE, MITOCHONDRIAL"/>
    <property type="match status" value="1"/>
</dbReference>
<keyword evidence="10 14" id="KW-0093">Biotin biosynthesis</keyword>
<dbReference type="EMBL" id="FWXY01000013">
    <property type="protein sequence ID" value="SMC88823.1"/>
    <property type="molecule type" value="Genomic_DNA"/>
</dbReference>
<comment type="cofactor">
    <cofactor evidence="14 15">
        <name>[4Fe-4S] cluster</name>
        <dbReference type="ChEBI" id="CHEBI:49883"/>
    </cofactor>
    <text evidence="14 15">Binds 1 [4Fe-4S] cluster. The cluster is coordinated with 3 cysteines and an exchangeable S-adenosyl-L-methionine.</text>
</comment>
<evidence type="ECO:0000256" key="7">
    <source>
        <dbReference type="ARBA" id="ARBA00022691"/>
    </source>
</evidence>
<dbReference type="Gene3D" id="3.20.20.70">
    <property type="entry name" value="Aldolase class I"/>
    <property type="match status" value="1"/>
</dbReference>
<dbReference type="InterPro" id="IPR010722">
    <property type="entry name" value="BATS_dom"/>
</dbReference>
<proteinExistence type="inferred from homology"/>
<feature type="binding site" evidence="14 15">
    <location>
        <position position="143"/>
    </location>
    <ligand>
        <name>[2Fe-2S] cluster</name>
        <dbReference type="ChEBI" id="CHEBI:190135"/>
    </ligand>
</feature>
<dbReference type="GO" id="GO:0004076">
    <property type="term" value="F:biotin synthase activity"/>
    <property type="evidence" value="ECO:0007669"/>
    <property type="project" value="UniProtKB-UniRule"/>
</dbReference>
<evidence type="ECO:0000256" key="13">
    <source>
        <dbReference type="ARBA" id="ARBA00051157"/>
    </source>
</evidence>
<evidence type="ECO:0000259" key="16">
    <source>
        <dbReference type="PROSITE" id="PS51918"/>
    </source>
</evidence>
<evidence type="ECO:0000256" key="14">
    <source>
        <dbReference type="HAMAP-Rule" id="MF_01694"/>
    </source>
</evidence>
<comment type="cofactor">
    <cofactor evidence="15">
        <name>[2Fe-2S] cluster</name>
        <dbReference type="ChEBI" id="CHEBI:190135"/>
    </cofactor>
    <text evidence="15">Binds 1 [2Fe-2S] cluster. The cluster is coordinated with 3 cysteines and 1 arginine.</text>
</comment>
<evidence type="ECO:0000256" key="15">
    <source>
        <dbReference type="PIRSR" id="PIRSR001619-1"/>
    </source>
</evidence>